<evidence type="ECO:0000313" key="2">
    <source>
        <dbReference type="Proteomes" id="UP001589589"/>
    </source>
</evidence>
<name>A0ABV5FK17_9FLAO</name>
<accession>A0ABV5FK17</accession>
<dbReference type="RefSeq" id="WP_290262274.1">
    <property type="nucleotide sequence ID" value="NZ_JAUFQQ010000003.1"/>
</dbReference>
<evidence type="ECO:0000313" key="1">
    <source>
        <dbReference type="EMBL" id="MFB9063896.1"/>
    </source>
</evidence>
<protein>
    <recommendedName>
        <fullName evidence="3">DUF4375 domain-containing protein</fullName>
    </recommendedName>
</protein>
<evidence type="ECO:0008006" key="3">
    <source>
        <dbReference type="Google" id="ProtNLM"/>
    </source>
</evidence>
<sequence>MALGKNYNDYVRILNEAYEKDNNAMLKMLKINCIYDSAGYDHGHILYQLTIRYNDKEFSNVLHKLSKKDLSNVVQYLEVGLDANDMERLQFKRNYPICSNILKIR</sequence>
<dbReference type="Proteomes" id="UP001589589">
    <property type="component" value="Unassembled WGS sequence"/>
</dbReference>
<dbReference type="EMBL" id="JBHMEX010000026">
    <property type="protein sequence ID" value="MFB9063896.1"/>
    <property type="molecule type" value="Genomic_DNA"/>
</dbReference>
<reference evidence="1 2" key="1">
    <citation type="submission" date="2024-09" db="EMBL/GenBank/DDBJ databases">
        <authorList>
            <person name="Sun Q."/>
            <person name="Mori K."/>
        </authorList>
    </citation>
    <scope>NUCLEOTIDE SEQUENCE [LARGE SCALE GENOMIC DNA]</scope>
    <source>
        <strain evidence="1 2">CECT 7908</strain>
    </source>
</reference>
<comment type="caution">
    <text evidence="1">The sequence shown here is derived from an EMBL/GenBank/DDBJ whole genome shotgun (WGS) entry which is preliminary data.</text>
</comment>
<organism evidence="1 2">
    <name type="scientific">Flavobacterium branchiarum</name>
    <dbReference type="NCBI Taxonomy" id="1114870"/>
    <lineage>
        <taxon>Bacteria</taxon>
        <taxon>Pseudomonadati</taxon>
        <taxon>Bacteroidota</taxon>
        <taxon>Flavobacteriia</taxon>
        <taxon>Flavobacteriales</taxon>
        <taxon>Flavobacteriaceae</taxon>
        <taxon>Flavobacterium</taxon>
    </lineage>
</organism>
<keyword evidence="2" id="KW-1185">Reference proteome</keyword>
<gene>
    <name evidence="1" type="ORF">ACFFUQ_07650</name>
</gene>
<proteinExistence type="predicted"/>